<dbReference type="Proteomes" id="UP001597307">
    <property type="component" value="Unassembled WGS sequence"/>
</dbReference>
<evidence type="ECO:0000313" key="3">
    <source>
        <dbReference type="EMBL" id="MFD1847596.1"/>
    </source>
</evidence>
<reference evidence="4" key="1">
    <citation type="journal article" date="2019" name="Int. J. Syst. Evol. Microbiol.">
        <title>The Global Catalogue of Microorganisms (GCM) 10K type strain sequencing project: providing services to taxonomists for standard genome sequencing and annotation.</title>
        <authorList>
            <consortium name="The Broad Institute Genomics Platform"/>
            <consortium name="The Broad Institute Genome Sequencing Center for Infectious Disease"/>
            <person name="Wu L."/>
            <person name="Ma J."/>
        </authorList>
    </citation>
    <scope>NUCLEOTIDE SEQUENCE [LARGE SCALE GENOMIC DNA]</scope>
    <source>
        <strain evidence="4">JCM 11496</strain>
    </source>
</reference>
<dbReference type="RefSeq" id="WP_343882242.1">
    <property type="nucleotide sequence ID" value="NZ_BAAAIJ010000063.1"/>
</dbReference>
<accession>A0ABW4QA39</accession>
<dbReference type="InterPro" id="IPR016161">
    <property type="entry name" value="Ald_DH/histidinol_DH"/>
</dbReference>
<organism evidence="3 4">
    <name type="scientific">Arthrobacter flavus</name>
    <dbReference type="NCBI Taxonomy" id="95172"/>
    <lineage>
        <taxon>Bacteria</taxon>
        <taxon>Bacillati</taxon>
        <taxon>Actinomycetota</taxon>
        <taxon>Actinomycetes</taxon>
        <taxon>Micrococcales</taxon>
        <taxon>Micrococcaceae</taxon>
        <taxon>Arthrobacter</taxon>
    </lineage>
</organism>
<feature type="domain" description="Aldehyde dehydrogenase" evidence="2">
    <location>
        <begin position="17"/>
        <end position="473"/>
    </location>
</feature>
<evidence type="ECO:0000256" key="1">
    <source>
        <dbReference type="ARBA" id="ARBA00023002"/>
    </source>
</evidence>
<dbReference type="Gene3D" id="3.40.605.10">
    <property type="entry name" value="Aldehyde Dehydrogenase, Chain A, domain 1"/>
    <property type="match status" value="1"/>
</dbReference>
<dbReference type="SUPFAM" id="SSF53720">
    <property type="entry name" value="ALDH-like"/>
    <property type="match status" value="1"/>
</dbReference>
<dbReference type="InterPro" id="IPR015590">
    <property type="entry name" value="Aldehyde_DH_dom"/>
</dbReference>
<evidence type="ECO:0000259" key="2">
    <source>
        <dbReference type="Pfam" id="PF00171"/>
    </source>
</evidence>
<sequence>MQYENYIGGRWTGRNFTTNVNPSDTNDEIGMYASADADDTNSAIESAVAAQSVWRAYPPSERISVLRNIGNALLDRKDELGAALSREEGKPVREGIAEAGRAGNTFHYYASAIEHAQGETYSSALPKTLIQTRRNPVGTVGIITPWNFPLAIPAWKIAPALAYGNTVVFKPAELVPSSAWALTKIISEAGLPDGVFNMVMGSGSVVGKAMTTSSRLDAVTFTGSSFVGAEIAADCISHGAKRIQAEMGGKNSLVVLDDADLTIAVEAIIDGAFKSTGQRCTATSRVISTPQMYPRLVEQLSARMATLKVGDALDPSTDIGPLASQQQLNQVRKYVELGVSEGAELIAGGHEIRSASPGFYFEPTLFAGGRSQMRINQEEIFGPVVCLIEAPDVDSAIALANDTPYGLAAGIITDSQRSIERFLDTADAGMLHVNRSTANTELHVPFGGNKSSSYGPREQGTAARDFFTSTSTVYSTTGTD</sequence>
<dbReference type="Pfam" id="PF00171">
    <property type="entry name" value="Aldedh"/>
    <property type="match status" value="1"/>
</dbReference>
<dbReference type="PANTHER" id="PTHR11699">
    <property type="entry name" value="ALDEHYDE DEHYDROGENASE-RELATED"/>
    <property type="match status" value="1"/>
</dbReference>
<dbReference type="Gene3D" id="3.40.309.10">
    <property type="entry name" value="Aldehyde Dehydrogenase, Chain A, domain 2"/>
    <property type="match status" value="1"/>
</dbReference>
<evidence type="ECO:0000313" key="4">
    <source>
        <dbReference type="Proteomes" id="UP001597307"/>
    </source>
</evidence>
<proteinExistence type="predicted"/>
<protein>
    <submittedName>
        <fullName evidence="3">Aldehyde dehydrogenase family protein</fullName>
    </submittedName>
</protein>
<name>A0ABW4QA39_9MICC</name>
<keyword evidence="1" id="KW-0560">Oxidoreductase</keyword>
<dbReference type="InterPro" id="IPR016162">
    <property type="entry name" value="Ald_DH_N"/>
</dbReference>
<dbReference type="InterPro" id="IPR016160">
    <property type="entry name" value="Ald_DH_CS_CYS"/>
</dbReference>
<dbReference type="InterPro" id="IPR016163">
    <property type="entry name" value="Ald_DH_C"/>
</dbReference>
<comment type="caution">
    <text evidence="3">The sequence shown here is derived from an EMBL/GenBank/DDBJ whole genome shotgun (WGS) entry which is preliminary data.</text>
</comment>
<gene>
    <name evidence="3" type="ORF">ACFSFX_13460</name>
</gene>
<dbReference type="EMBL" id="JBHUGA010000058">
    <property type="protein sequence ID" value="MFD1847596.1"/>
    <property type="molecule type" value="Genomic_DNA"/>
</dbReference>
<dbReference type="PROSITE" id="PS00070">
    <property type="entry name" value="ALDEHYDE_DEHYDR_CYS"/>
    <property type="match status" value="1"/>
</dbReference>
<keyword evidence="4" id="KW-1185">Reference proteome</keyword>